<accession>A0ABP1A094</accession>
<gene>
    <name evidence="2" type="ORF">CSSPJE1EN2_LOCUS25418</name>
</gene>
<comment type="caution">
    <text evidence="2">The sequence shown here is derived from an EMBL/GenBank/DDBJ whole genome shotgun (WGS) entry which is preliminary data.</text>
</comment>
<sequence>MQKKNPKGSCNASPNLNPRAPNPTNTQAFFVGSRSMHTKPKGSCNANPKLSPR</sequence>
<evidence type="ECO:0000313" key="2">
    <source>
        <dbReference type="EMBL" id="CAK9855486.1"/>
    </source>
</evidence>
<organism evidence="2 3">
    <name type="scientific">Sphagnum jensenii</name>
    <dbReference type="NCBI Taxonomy" id="128206"/>
    <lineage>
        <taxon>Eukaryota</taxon>
        <taxon>Viridiplantae</taxon>
        <taxon>Streptophyta</taxon>
        <taxon>Embryophyta</taxon>
        <taxon>Bryophyta</taxon>
        <taxon>Sphagnophytina</taxon>
        <taxon>Sphagnopsida</taxon>
        <taxon>Sphagnales</taxon>
        <taxon>Sphagnaceae</taxon>
        <taxon>Sphagnum</taxon>
    </lineage>
</organism>
<dbReference type="EMBL" id="CAXHBF010000206">
    <property type="protein sequence ID" value="CAK9855486.1"/>
    <property type="molecule type" value="Genomic_DNA"/>
</dbReference>
<name>A0ABP1A094_9BRYO</name>
<keyword evidence="3" id="KW-1185">Reference proteome</keyword>
<protein>
    <submittedName>
        <fullName evidence="2">Uncharacterized protein</fullName>
    </submittedName>
</protein>
<feature type="region of interest" description="Disordered" evidence="1">
    <location>
        <begin position="1"/>
        <end position="53"/>
    </location>
</feature>
<feature type="compositionally biased region" description="Polar residues" evidence="1">
    <location>
        <begin position="8"/>
        <end position="28"/>
    </location>
</feature>
<dbReference type="Proteomes" id="UP001497522">
    <property type="component" value="Unassembled WGS sequence"/>
</dbReference>
<feature type="compositionally biased region" description="Polar residues" evidence="1">
    <location>
        <begin position="44"/>
        <end position="53"/>
    </location>
</feature>
<evidence type="ECO:0000256" key="1">
    <source>
        <dbReference type="SAM" id="MobiDB-lite"/>
    </source>
</evidence>
<evidence type="ECO:0000313" key="3">
    <source>
        <dbReference type="Proteomes" id="UP001497522"/>
    </source>
</evidence>
<proteinExistence type="predicted"/>
<feature type="non-terminal residue" evidence="2">
    <location>
        <position position="53"/>
    </location>
</feature>
<reference evidence="2" key="1">
    <citation type="submission" date="2024-03" db="EMBL/GenBank/DDBJ databases">
        <authorList>
            <consortium name="ELIXIR-Norway"/>
            <consortium name="Elixir Norway"/>
        </authorList>
    </citation>
    <scope>NUCLEOTIDE SEQUENCE</scope>
</reference>